<evidence type="ECO:0000313" key="3">
    <source>
        <dbReference type="Proteomes" id="UP000471521"/>
    </source>
</evidence>
<dbReference type="InterPro" id="IPR011051">
    <property type="entry name" value="RmlC_Cupin_sf"/>
</dbReference>
<dbReference type="AlphaFoldDB" id="A0A6B0SQF1"/>
<evidence type="ECO:0000313" key="2">
    <source>
        <dbReference type="EMBL" id="MXR21763.1"/>
    </source>
</evidence>
<protein>
    <submittedName>
        <fullName evidence="2">Cupin domain-containing protein</fullName>
    </submittedName>
</protein>
<comment type="caution">
    <text evidence="2">The sequence shown here is derived from an EMBL/GenBank/DDBJ whole genome shotgun (WGS) entry which is preliminary data.</text>
</comment>
<dbReference type="Pfam" id="PF07883">
    <property type="entry name" value="Cupin_2"/>
    <property type="match status" value="1"/>
</dbReference>
<dbReference type="OrthoDB" id="307518at2157"/>
<accession>A0A6B0SQF1</accession>
<dbReference type="Proteomes" id="UP000471521">
    <property type="component" value="Unassembled WGS sequence"/>
</dbReference>
<reference evidence="2 3" key="1">
    <citation type="submission" date="2019-12" db="EMBL/GenBank/DDBJ databases">
        <title>Isolation and characterization of three novel carbon monoxide-oxidizing members of Halobacteria from salione crusts and soils.</title>
        <authorList>
            <person name="Myers M.R."/>
            <person name="King G.M."/>
        </authorList>
    </citation>
    <scope>NUCLEOTIDE SEQUENCE [LARGE SCALE GENOMIC DNA]</scope>
    <source>
        <strain evidence="2 3">PCN9</strain>
    </source>
</reference>
<gene>
    <name evidence="2" type="ORF">GRX66_14535</name>
</gene>
<dbReference type="EMBL" id="WUUU01000149">
    <property type="protein sequence ID" value="MXR21763.1"/>
    <property type="molecule type" value="Genomic_DNA"/>
</dbReference>
<dbReference type="InterPro" id="IPR014710">
    <property type="entry name" value="RmlC-like_jellyroll"/>
</dbReference>
<keyword evidence="3" id="KW-1185">Reference proteome</keyword>
<dbReference type="SUPFAM" id="SSF51182">
    <property type="entry name" value="RmlC-like cupins"/>
    <property type="match status" value="1"/>
</dbReference>
<dbReference type="RefSeq" id="WP_159527205.1">
    <property type="nucleotide sequence ID" value="NZ_WUUU01000149.1"/>
</dbReference>
<sequence>MPSLTTGRPLDDDGQPIDGHALELDTDGRAAELLTESPHALASGPGSGTWSVLLDDYSDDRPEMVVWLAPDAAELPPHVHRTTEETFEALTGELTVVVEAEVHRLTAGESRTVEPGVSHFFRNDTDGFVAFRVEPPWAKTVQTQYTFFGCDHEGKFGSEGEYGEPGALHALVLSEAVSDETRIDVAPRLLQRAAWATLGRLAKRLGHRAIEERYLTDEFWRDHVEQPDR</sequence>
<evidence type="ECO:0000259" key="1">
    <source>
        <dbReference type="Pfam" id="PF07883"/>
    </source>
</evidence>
<proteinExistence type="predicted"/>
<dbReference type="Gene3D" id="2.60.120.10">
    <property type="entry name" value="Jelly Rolls"/>
    <property type="match status" value="1"/>
</dbReference>
<feature type="domain" description="Cupin type-2" evidence="1">
    <location>
        <begin position="66"/>
        <end position="127"/>
    </location>
</feature>
<dbReference type="InterPro" id="IPR013096">
    <property type="entry name" value="Cupin_2"/>
</dbReference>
<organism evidence="2 3">
    <name type="scientific">Halobacterium bonnevillei</name>
    <dbReference type="NCBI Taxonomy" id="2692200"/>
    <lineage>
        <taxon>Archaea</taxon>
        <taxon>Methanobacteriati</taxon>
        <taxon>Methanobacteriota</taxon>
        <taxon>Stenosarchaea group</taxon>
        <taxon>Halobacteria</taxon>
        <taxon>Halobacteriales</taxon>
        <taxon>Halobacteriaceae</taxon>
        <taxon>Halobacterium</taxon>
    </lineage>
</organism>
<name>A0A6B0SQF1_9EURY</name>